<dbReference type="GO" id="GO:0007596">
    <property type="term" value="P:blood coagulation"/>
    <property type="evidence" value="ECO:0007669"/>
    <property type="project" value="UniProtKB-KW"/>
</dbReference>
<feature type="domain" description="Fibronectin type-III" evidence="18">
    <location>
        <begin position="24"/>
        <end position="110"/>
    </location>
</feature>
<keyword evidence="16" id="KW-0812">Transmembrane</keyword>
<dbReference type="Pfam" id="PF09294">
    <property type="entry name" value="Interfer-bind"/>
    <property type="match status" value="1"/>
</dbReference>
<keyword evidence="16" id="KW-1133">Transmembrane helix</keyword>
<accession>A0A8D2J995</accession>
<proteinExistence type="inferred from homology"/>
<evidence type="ECO:0000256" key="11">
    <source>
        <dbReference type="ARBA" id="ARBA00023157"/>
    </source>
</evidence>
<protein>
    <recommendedName>
        <fullName evidence="5">Tissue factor</fullName>
    </recommendedName>
    <alternativeName>
        <fullName evidence="14">Coagulation factor III</fullName>
    </alternativeName>
</protein>
<keyword evidence="11" id="KW-1015">Disulfide bond</keyword>
<keyword evidence="20" id="KW-1185">Reference proteome</keyword>
<dbReference type="OMA" id="QWDSPAF"/>
<dbReference type="InterPro" id="IPR015373">
    <property type="entry name" value="Interferon/interleukin_rcp_dom"/>
</dbReference>
<comment type="subcellular location">
    <subcellularLocation>
        <location evidence="2">Membrane</location>
    </subcellularLocation>
</comment>
<dbReference type="Gene3D" id="2.60.40.10">
    <property type="entry name" value="Immunoglobulins"/>
    <property type="match status" value="1"/>
</dbReference>
<sequence length="342" mass="39328">MAWRGWHWLICSCLFCLVHGMVPEPQNVRIHSLMFDSILQWDPPNFHEGNVTYTVQYKQLNKFIDLCKRIDFTECNITSIPIYGSTNVRVRTEFEDKPSYWINITFTPYTDTNIGPPAVQIGTTKPGVLNVQLTDPFFIRDGSKSSLRDLYGSILYRLLIWKKDGGEQVRNESINHTFQRISDLDPGTKYCLKAQAFIEGLDKSGEWSEDVCIRTASSTNTGINPVQLTILLLSVLISLAFCCFIIFRVYRCTKYAFFPSYSLPQHFKEFLSKPSYSSQFLSSHSQGEDHDYDKIIVLSEELRDGNNVSEEQLSDTKDQFQKSQENASRPKVVPDCMLLEYP</sequence>
<dbReference type="Proteomes" id="UP000694545">
    <property type="component" value="Unplaced"/>
</dbReference>
<evidence type="ECO:0000313" key="19">
    <source>
        <dbReference type="Ensembl" id="ENSVKKP00000010485.1"/>
    </source>
</evidence>
<evidence type="ECO:0000256" key="16">
    <source>
        <dbReference type="SAM" id="Phobius"/>
    </source>
</evidence>
<organism evidence="19 20">
    <name type="scientific">Varanus komodoensis</name>
    <name type="common">Komodo dragon</name>
    <dbReference type="NCBI Taxonomy" id="61221"/>
    <lineage>
        <taxon>Eukaryota</taxon>
        <taxon>Metazoa</taxon>
        <taxon>Chordata</taxon>
        <taxon>Craniata</taxon>
        <taxon>Vertebrata</taxon>
        <taxon>Euteleostomi</taxon>
        <taxon>Lepidosauria</taxon>
        <taxon>Squamata</taxon>
        <taxon>Bifurcata</taxon>
        <taxon>Unidentata</taxon>
        <taxon>Episquamata</taxon>
        <taxon>Toxicofera</taxon>
        <taxon>Anguimorpha</taxon>
        <taxon>Paleoanguimorpha</taxon>
        <taxon>Varanoidea</taxon>
        <taxon>Varanidae</taxon>
        <taxon>Varanus</taxon>
    </lineage>
</organism>
<keyword evidence="8" id="KW-0094">Blood coagulation</keyword>
<feature type="chain" id="PRO_5034400189" description="Tissue factor" evidence="17">
    <location>
        <begin position="21"/>
        <end position="342"/>
    </location>
</feature>
<dbReference type="Pfam" id="PF01108">
    <property type="entry name" value="Tissue_fac"/>
    <property type="match status" value="1"/>
</dbReference>
<evidence type="ECO:0000256" key="6">
    <source>
        <dbReference type="ARBA" id="ARBA00022696"/>
    </source>
</evidence>
<dbReference type="Ensembl" id="ENSVKKT00000010741.1">
    <property type="protein sequence ID" value="ENSVKKP00000010485.1"/>
    <property type="gene ID" value="ENSVKKG00000007378.1"/>
</dbReference>
<feature type="domain" description="Fibronectin type-III" evidence="18">
    <location>
        <begin position="115"/>
        <end position="218"/>
    </location>
</feature>
<dbReference type="InterPro" id="IPR003961">
    <property type="entry name" value="FN3_dom"/>
</dbReference>
<dbReference type="RefSeq" id="XP_044298454.1">
    <property type="nucleotide sequence ID" value="XM_044442519.1"/>
</dbReference>
<dbReference type="InterPro" id="IPR050650">
    <property type="entry name" value="Type-II_Cytokine-TF_Rcpt"/>
</dbReference>
<evidence type="ECO:0000256" key="15">
    <source>
        <dbReference type="SAM" id="MobiDB-lite"/>
    </source>
</evidence>
<evidence type="ECO:0000256" key="17">
    <source>
        <dbReference type="SAM" id="SignalP"/>
    </source>
</evidence>
<reference evidence="19" key="2">
    <citation type="submission" date="2025-09" db="UniProtKB">
        <authorList>
            <consortium name="Ensembl"/>
        </authorList>
    </citation>
    <scope>IDENTIFICATION</scope>
</reference>
<evidence type="ECO:0000256" key="13">
    <source>
        <dbReference type="ARBA" id="ARBA00023288"/>
    </source>
</evidence>
<feature type="signal peptide" evidence="17">
    <location>
        <begin position="1"/>
        <end position="20"/>
    </location>
</feature>
<evidence type="ECO:0000256" key="12">
    <source>
        <dbReference type="ARBA" id="ARBA00023180"/>
    </source>
</evidence>
<evidence type="ECO:0000256" key="5">
    <source>
        <dbReference type="ARBA" id="ARBA00018722"/>
    </source>
</evidence>
<dbReference type="GeneID" id="123029473"/>
<reference evidence="19" key="1">
    <citation type="submission" date="2025-08" db="UniProtKB">
        <authorList>
            <consortium name="Ensembl"/>
        </authorList>
    </citation>
    <scope>IDENTIFICATION</scope>
</reference>
<feature type="transmembrane region" description="Helical" evidence="16">
    <location>
        <begin position="228"/>
        <end position="250"/>
    </location>
</feature>
<keyword evidence="6" id="KW-0356">Hemostasis</keyword>
<dbReference type="PANTHER" id="PTHR20859">
    <property type="entry name" value="INTERFERON/INTERLEUKIN RECEPTOR"/>
    <property type="match status" value="1"/>
</dbReference>
<keyword evidence="13" id="KW-0449">Lipoprotein</keyword>
<keyword evidence="7 17" id="KW-0732">Signal</keyword>
<dbReference type="PANTHER" id="PTHR20859:SF50">
    <property type="entry name" value="INTERLEUKIN-10 RECEPTOR SUBUNIT BETA"/>
    <property type="match status" value="1"/>
</dbReference>
<comment type="similarity">
    <text evidence="3">Belongs to the tissue factor family.</text>
</comment>
<dbReference type="InterPro" id="IPR001187">
    <property type="entry name" value="Tissue_factor"/>
</dbReference>
<dbReference type="GO" id="GO:0005886">
    <property type="term" value="C:plasma membrane"/>
    <property type="evidence" value="ECO:0007669"/>
    <property type="project" value="TreeGrafter"/>
</dbReference>
<dbReference type="SUPFAM" id="SSF49265">
    <property type="entry name" value="Fibronectin type III"/>
    <property type="match status" value="2"/>
</dbReference>
<dbReference type="InterPro" id="IPR036116">
    <property type="entry name" value="FN3_sf"/>
</dbReference>
<dbReference type="CDD" id="cd00063">
    <property type="entry name" value="FN3"/>
    <property type="match status" value="2"/>
</dbReference>
<evidence type="ECO:0000256" key="14">
    <source>
        <dbReference type="ARBA" id="ARBA00031171"/>
    </source>
</evidence>
<dbReference type="KEGG" id="vko:123029473"/>
<evidence type="ECO:0000256" key="7">
    <source>
        <dbReference type="ARBA" id="ARBA00022729"/>
    </source>
</evidence>
<feature type="region of interest" description="Disordered" evidence="15">
    <location>
        <begin position="306"/>
        <end position="333"/>
    </location>
</feature>
<dbReference type="PRINTS" id="PR00346">
    <property type="entry name" value="TISSUEFACTOR"/>
</dbReference>
<evidence type="ECO:0000313" key="20">
    <source>
        <dbReference type="Proteomes" id="UP000694545"/>
    </source>
</evidence>
<dbReference type="CTD" id="3588"/>
<comment type="function">
    <text evidence="1">Initiates blood coagulation by forming a complex with circulating factor VII or VIIa. The [TF:VIIa] complex activates factors IX or X by specific limited proteolysis. TF plays a role in normal hemostasis by initiating the cell-surface assembly and propagation of the coagulation protease cascade.</text>
</comment>
<evidence type="ECO:0000256" key="3">
    <source>
        <dbReference type="ARBA" id="ARBA00009197"/>
    </source>
</evidence>
<keyword evidence="9 16" id="KW-0472">Membrane</keyword>
<evidence type="ECO:0000256" key="8">
    <source>
        <dbReference type="ARBA" id="ARBA00023084"/>
    </source>
</evidence>
<comment type="subunit">
    <text evidence="4">Interacts with HSPE; the interaction, inhibited by heparin, promotes the generation of activated factor X and activates coagulation in the presence of activated factor VII.</text>
</comment>
<dbReference type="OrthoDB" id="8724082at2759"/>
<evidence type="ECO:0000256" key="2">
    <source>
        <dbReference type="ARBA" id="ARBA00004370"/>
    </source>
</evidence>
<dbReference type="InterPro" id="IPR013783">
    <property type="entry name" value="Ig-like_fold"/>
</dbReference>
<evidence type="ECO:0000256" key="9">
    <source>
        <dbReference type="ARBA" id="ARBA00023136"/>
    </source>
</evidence>
<evidence type="ECO:0000256" key="1">
    <source>
        <dbReference type="ARBA" id="ARBA00002201"/>
    </source>
</evidence>
<dbReference type="GO" id="GO:0004920">
    <property type="term" value="F:interleukin-10 receptor activity"/>
    <property type="evidence" value="ECO:0007669"/>
    <property type="project" value="TreeGrafter"/>
</dbReference>
<evidence type="ECO:0000256" key="4">
    <source>
        <dbReference type="ARBA" id="ARBA00011184"/>
    </source>
</evidence>
<name>A0A8D2J995_VARKO</name>
<dbReference type="PROSITE" id="PS50853">
    <property type="entry name" value="FN3"/>
    <property type="match status" value="2"/>
</dbReference>
<evidence type="ECO:0000256" key="10">
    <source>
        <dbReference type="ARBA" id="ARBA00023139"/>
    </source>
</evidence>
<evidence type="ECO:0000259" key="18">
    <source>
        <dbReference type="PROSITE" id="PS50853"/>
    </source>
</evidence>
<dbReference type="AlphaFoldDB" id="A0A8D2J995"/>
<gene>
    <name evidence="19" type="primary">IL10RB</name>
</gene>
<keyword evidence="12" id="KW-0325">Glycoprotein</keyword>
<keyword evidence="10" id="KW-0564">Palmitate</keyword>